<dbReference type="Gene3D" id="3.30.70.330">
    <property type="match status" value="1"/>
</dbReference>
<sequence length="111" mass="12639">MSSFDFPIVLIKNLPFNISASSLYELLGKYGNIHQLRVPDNSKDAQPGTCIVIYSNMDSAQKALKELNGINLHGRYIVANLHGVEKSKLTHEDFIYRKEELEKLKQQYGIE</sequence>
<dbReference type="InterPro" id="IPR000504">
    <property type="entry name" value="RRM_dom"/>
</dbReference>
<accession>A0A1E4RSN4</accession>
<gene>
    <name evidence="4" type="ORF">HYPBUDRAFT_118506</name>
</gene>
<dbReference type="GO" id="GO:0005686">
    <property type="term" value="C:U2 snRNP"/>
    <property type="evidence" value="ECO:0007669"/>
    <property type="project" value="EnsemblFungi"/>
</dbReference>
<evidence type="ECO:0000256" key="1">
    <source>
        <dbReference type="ARBA" id="ARBA00022884"/>
    </source>
</evidence>
<dbReference type="InterPro" id="IPR012677">
    <property type="entry name" value="Nucleotide-bd_a/b_plait_sf"/>
</dbReference>
<dbReference type="STRING" id="984485.A0A1E4RSN4"/>
<dbReference type="Proteomes" id="UP000095085">
    <property type="component" value="Unassembled WGS sequence"/>
</dbReference>
<dbReference type="PANTHER" id="PTHR45880:SF2">
    <property type="entry name" value="GLYCINE-RICH RNA-BINDING PROTEIN 4, MITOCHONDRIAL ISOFORM X1"/>
    <property type="match status" value="1"/>
</dbReference>
<evidence type="ECO:0000256" key="2">
    <source>
        <dbReference type="PROSITE-ProRule" id="PRU00176"/>
    </source>
</evidence>
<dbReference type="SMART" id="SM00360">
    <property type="entry name" value="RRM"/>
    <property type="match status" value="1"/>
</dbReference>
<dbReference type="GO" id="GO:0071013">
    <property type="term" value="C:catalytic step 2 spliceosome"/>
    <property type="evidence" value="ECO:0007669"/>
    <property type="project" value="TreeGrafter"/>
</dbReference>
<dbReference type="Pfam" id="PF00076">
    <property type="entry name" value="RRM_1"/>
    <property type="match status" value="1"/>
</dbReference>
<keyword evidence="5" id="KW-1185">Reference proteome</keyword>
<dbReference type="InterPro" id="IPR035979">
    <property type="entry name" value="RBD_domain_sf"/>
</dbReference>
<evidence type="ECO:0000313" key="5">
    <source>
        <dbReference type="Proteomes" id="UP000095085"/>
    </source>
</evidence>
<dbReference type="GO" id="GO:0071011">
    <property type="term" value="C:precatalytic spliceosome"/>
    <property type="evidence" value="ECO:0007669"/>
    <property type="project" value="TreeGrafter"/>
</dbReference>
<dbReference type="PANTHER" id="PTHR45880">
    <property type="entry name" value="RNA-BINDING MOTIF PROTEIN, X-LINKED 2"/>
    <property type="match status" value="1"/>
</dbReference>
<keyword evidence="1 2" id="KW-0694">RNA-binding</keyword>
<dbReference type="AlphaFoldDB" id="A0A1E4RSN4"/>
<dbReference type="RefSeq" id="XP_020079337.1">
    <property type="nucleotide sequence ID" value="XM_020219198.1"/>
</dbReference>
<dbReference type="EMBL" id="KV454538">
    <property type="protein sequence ID" value="ODV70270.1"/>
    <property type="molecule type" value="Genomic_DNA"/>
</dbReference>
<dbReference type="GO" id="GO:0003723">
    <property type="term" value="F:RNA binding"/>
    <property type="evidence" value="ECO:0007669"/>
    <property type="project" value="UniProtKB-UniRule"/>
</dbReference>
<proteinExistence type="predicted"/>
<feature type="domain" description="RRM" evidence="3">
    <location>
        <begin position="7"/>
        <end position="77"/>
    </location>
</feature>
<dbReference type="GO" id="GO:0000398">
    <property type="term" value="P:mRNA splicing, via spliceosome"/>
    <property type="evidence" value="ECO:0007669"/>
    <property type="project" value="TreeGrafter"/>
</dbReference>
<protein>
    <submittedName>
        <fullName evidence="4">Putative pre-mRNA branch site protein</fullName>
    </submittedName>
</protein>
<dbReference type="PROSITE" id="PS50102">
    <property type="entry name" value="RRM"/>
    <property type="match status" value="1"/>
</dbReference>
<dbReference type="SUPFAM" id="SSF54928">
    <property type="entry name" value="RNA-binding domain, RBD"/>
    <property type="match status" value="1"/>
</dbReference>
<name>A0A1E4RSN4_9ASCO</name>
<organism evidence="4 5">
    <name type="scientific">Hyphopichia burtonii NRRL Y-1933</name>
    <dbReference type="NCBI Taxonomy" id="984485"/>
    <lineage>
        <taxon>Eukaryota</taxon>
        <taxon>Fungi</taxon>
        <taxon>Dikarya</taxon>
        <taxon>Ascomycota</taxon>
        <taxon>Saccharomycotina</taxon>
        <taxon>Pichiomycetes</taxon>
        <taxon>Debaryomycetaceae</taxon>
        <taxon>Hyphopichia</taxon>
    </lineage>
</organism>
<dbReference type="GeneID" id="30993748"/>
<reference evidence="5" key="1">
    <citation type="submission" date="2016-05" db="EMBL/GenBank/DDBJ databases">
        <title>Comparative genomics of biotechnologically important yeasts.</title>
        <authorList>
            <consortium name="DOE Joint Genome Institute"/>
            <person name="Riley R."/>
            <person name="Haridas S."/>
            <person name="Wolfe K.H."/>
            <person name="Lopes M.R."/>
            <person name="Hittinger C.T."/>
            <person name="Goker M."/>
            <person name="Salamov A."/>
            <person name="Wisecaver J."/>
            <person name="Long T.M."/>
            <person name="Aerts A.L."/>
            <person name="Barry K."/>
            <person name="Choi C."/>
            <person name="Clum A."/>
            <person name="Coughlan A.Y."/>
            <person name="Deshpande S."/>
            <person name="Douglass A.P."/>
            <person name="Hanson S.J."/>
            <person name="Klenk H.-P."/>
            <person name="Labutti K."/>
            <person name="Lapidus A."/>
            <person name="Lindquist E."/>
            <person name="Lipzen A."/>
            <person name="Meier-Kolthoff J.P."/>
            <person name="Ohm R.A."/>
            <person name="Otillar R.P."/>
            <person name="Pangilinan J."/>
            <person name="Peng Y."/>
            <person name="Rokas A."/>
            <person name="Rosa C.A."/>
            <person name="Scheuner C."/>
            <person name="Sibirny A.A."/>
            <person name="Slot J.C."/>
            <person name="Stielow J.B."/>
            <person name="Sun H."/>
            <person name="Kurtzman C.P."/>
            <person name="Blackwell M."/>
            <person name="Grigoriev I.V."/>
            <person name="Jeffries T.W."/>
        </authorList>
    </citation>
    <scope>NUCLEOTIDE SEQUENCE [LARGE SCALE GENOMIC DNA]</scope>
    <source>
        <strain evidence="5">NRRL Y-1933</strain>
    </source>
</reference>
<evidence type="ECO:0000313" key="4">
    <source>
        <dbReference type="EMBL" id="ODV70270.1"/>
    </source>
</evidence>
<dbReference type="OrthoDB" id="275748at2759"/>
<dbReference type="InterPro" id="IPR051847">
    <property type="entry name" value="RNA_proc/Spliceosome_comp"/>
</dbReference>
<evidence type="ECO:0000259" key="3">
    <source>
        <dbReference type="PROSITE" id="PS50102"/>
    </source>
</evidence>